<dbReference type="PANTHER" id="PTHR10416:SF0">
    <property type="entry name" value="DNA POLYMERASE DELTA SUBUNIT 2"/>
    <property type="match status" value="1"/>
</dbReference>
<protein>
    <submittedName>
        <fullName evidence="6">DNA polymerase delta, regulatory subunit 55</fullName>
    </submittedName>
</protein>
<evidence type="ECO:0000256" key="2">
    <source>
        <dbReference type="ARBA" id="ARBA00022705"/>
    </source>
</evidence>
<feature type="region of interest" description="Disordered" evidence="3">
    <location>
        <begin position="152"/>
        <end position="173"/>
    </location>
</feature>
<evidence type="ECO:0000256" key="3">
    <source>
        <dbReference type="SAM" id="MobiDB-lite"/>
    </source>
</evidence>
<evidence type="ECO:0000313" key="6">
    <source>
        <dbReference type="EMBL" id="CEH12524.1"/>
    </source>
</evidence>
<comment type="similarity">
    <text evidence="1">Belongs to the DNA polymerase delta/II small subunit family.</text>
</comment>
<dbReference type="GO" id="GO:0043625">
    <property type="term" value="C:delta DNA polymerase complex"/>
    <property type="evidence" value="ECO:0007669"/>
    <property type="project" value="TreeGrafter"/>
</dbReference>
<dbReference type="EMBL" id="CCYA01000159">
    <property type="protein sequence ID" value="CEH12524.1"/>
    <property type="molecule type" value="Genomic_DNA"/>
</dbReference>
<organism evidence="6 7">
    <name type="scientific">Ceraceosorus bombacis</name>
    <dbReference type="NCBI Taxonomy" id="401625"/>
    <lineage>
        <taxon>Eukaryota</taxon>
        <taxon>Fungi</taxon>
        <taxon>Dikarya</taxon>
        <taxon>Basidiomycota</taxon>
        <taxon>Ustilaginomycotina</taxon>
        <taxon>Exobasidiomycetes</taxon>
        <taxon>Ceraceosorales</taxon>
        <taxon>Ceraceosoraceae</taxon>
        <taxon>Ceraceosorus</taxon>
    </lineage>
</organism>
<keyword evidence="7" id="KW-1185">Reference proteome</keyword>
<dbReference type="InterPro" id="IPR040663">
    <property type="entry name" value="DNA_pol_D_N"/>
</dbReference>
<accession>A0A0P1BB87</accession>
<evidence type="ECO:0000259" key="5">
    <source>
        <dbReference type="Pfam" id="PF18018"/>
    </source>
</evidence>
<name>A0A0P1BB87_9BASI</name>
<evidence type="ECO:0000256" key="1">
    <source>
        <dbReference type="ARBA" id="ARBA00006035"/>
    </source>
</evidence>
<sequence length="441" mass="47734">MMVVCGIVYCSMRLKPDVLEDLTREQYLPPVPARTTYADNATDEIFLEDESGRIRLVGGTAMHASADSQASTSAPQNSRSWRDSLVTGVVCAVLGTETRAGDFDVVDVVLPGIPRSLAKSDAKSRDEAMDVDGEKGEWVAFVSGIEVGDEKAFETKEEEGTSASASDGQEDDGLGMLRNELLAEWLRGETLSEIDAGVSVRDVSALILAGNSCAVPSALRTVENKAGRPRAFNTNPLDHYLAALTQSIQVQILPGARDPAGLAMPQQPLHKALFPRSAGSAEGSNALIRATNPAWSAFGNALILGTSGQNIDDLFKYVEGGTDEDRLRMACNTLRWGHLAPTAPDTLCCYPFTDRDPFLITRSPHIYFVGNQPRFATTLYEHEHEPESEQGQQPCKRNEGSEGGATRTRVLLLPSFNKTGTVVLVHRSTLQVKKVHILPPL</sequence>
<dbReference type="GO" id="GO:0006271">
    <property type="term" value="P:DNA strand elongation involved in DNA replication"/>
    <property type="evidence" value="ECO:0007669"/>
    <property type="project" value="TreeGrafter"/>
</dbReference>
<feature type="region of interest" description="Disordered" evidence="3">
    <location>
        <begin position="383"/>
        <end position="404"/>
    </location>
</feature>
<dbReference type="Pfam" id="PF04042">
    <property type="entry name" value="DNA_pol_E_B"/>
    <property type="match status" value="1"/>
</dbReference>
<dbReference type="Proteomes" id="UP000054845">
    <property type="component" value="Unassembled WGS sequence"/>
</dbReference>
<evidence type="ECO:0000259" key="4">
    <source>
        <dbReference type="Pfam" id="PF04042"/>
    </source>
</evidence>
<dbReference type="Pfam" id="PF18018">
    <property type="entry name" value="DNA_pol_D_N"/>
    <property type="match status" value="1"/>
</dbReference>
<feature type="domain" description="DNA polymerase delta subunit OB-fold" evidence="5">
    <location>
        <begin position="2"/>
        <end position="108"/>
    </location>
</feature>
<keyword evidence="2" id="KW-0235">DNA replication</keyword>
<reference evidence="6 7" key="1">
    <citation type="submission" date="2014-09" db="EMBL/GenBank/DDBJ databases">
        <authorList>
            <person name="Magalhaes I.L.F."/>
            <person name="Oliveira U."/>
            <person name="Santos F.R."/>
            <person name="Vidigal T.H.D.A."/>
            <person name="Brescovit A.D."/>
            <person name="Santos A.J."/>
        </authorList>
    </citation>
    <scope>NUCLEOTIDE SEQUENCE [LARGE SCALE GENOMIC DNA]</scope>
</reference>
<proteinExistence type="inferred from homology"/>
<dbReference type="Gene3D" id="2.40.50.430">
    <property type="match status" value="1"/>
</dbReference>
<dbReference type="OrthoDB" id="3763at2759"/>
<dbReference type="AlphaFoldDB" id="A0A0P1BB87"/>
<dbReference type="Gene3D" id="3.60.21.50">
    <property type="match status" value="1"/>
</dbReference>
<dbReference type="GO" id="GO:0003677">
    <property type="term" value="F:DNA binding"/>
    <property type="evidence" value="ECO:0007669"/>
    <property type="project" value="InterPro"/>
</dbReference>
<evidence type="ECO:0000313" key="7">
    <source>
        <dbReference type="Proteomes" id="UP000054845"/>
    </source>
</evidence>
<dbReference type="InterPro" id="IPR007185">
    <property type="entry name" value="DNA_pol_a/d/e_bsu"/>
</dbReference>
<dbReference type="PANTHER" id="PTHR10416">
    <property type="entry name" value="DNA POLYMERASE DELTA SUBUNIT 2"/>
    <property type="match status" value="1"/>
</dbReference>
<dbReference type="STRING" id="401625.A0A0P1BB87"/>
<dbReference type="InterPro" id="IPR024826">
    <property type="entry name" value="DNA_pol_delta/II_ssu"/>
</dbReference>
<feature type="domain" description="DNA polymerase alpha/delta/epsilon subunit B" evidence="4">
    <location>
        <begin position="180"/>
        <end position="377"/>
    </location>
</feature>